<dbReference type="GO" id="GO:0005737">
    <property type="term" value="C:cytoplasm"/>
    <property type="evidence" value="ECO:0007669"/>
    <property type="project" value="TreeGrafter"/>
</dbReference>
<dbReference type="GO" id="GO:0008138">
    <property type="term" value="F:protein tyrosine/serine/threonine phosphatase activity"/>
    <property type="evidence" value="ECO:0007669"/>
    <property type="project" value="UniProtKB-UniRule"/>
</dbReference>
<comment type="similarity">
    <text evidence="1 7">Belongs to the protein-tyrosine phosphatase family. Non-receptor class dual specificity subfamily.</text>
</comment>
<dbReference type="GO" id="GO:0004725">
    <property type="term" value="F:protein tyrosine phosphatase activity"/>
    <property type="evidence" value="ECO:0007669"/>
    <property type="project" value="UniProtKB-EC"/>
</dbReference>
<comment type="catalytic activity">
    <reaction evidence="5 7">
        <text>O-phospho-L-threonyl-[protein] + H2O = L-threonyl-[protein] + phosphate</text>
        <dbReference type="Rhea" id="RHEA:47004"/>
        <dbReference type="Rhea" id="RHEA-COMP:11060"/>
        <dbReference type="Rhea" id="RHEA-COMP:11605"/>
        <dbReference type="ChEBI" id="CHEBI:15377"/>
        <dbReference type="ChEBI" id="CHEBI:30013"/>
        <dbReference type="ChEBI" id="CHEBI:43474"/>
        <dbReference type="ChEBI" id="CHEBI:61977"/>
        <dbReference type="EC" id="3.1.3.16"/>
    </reaction>
</comment>
<comment type="caution">
    <text evidence="10">The sequence shown here is derived from an EMBL/GenBank/DDBJ whole genome shotgun (WGS) entry which is preliminary data.</text>
</comment>
<comment type="catalytic activity">
    <reaction evidence="4 7">
        <text>O-phospho-L-seryl-[protein] + H2O = L-seryl-[protein] + phosphate</text>
        <dbReference type="Rhea" id="RHEA:20629"/>
        <dbReference type="Rhea" id="RHEA-COMP:9863"/>
        <dbReference type="Rhea" id="RHEA-COMP:11604"/>
        <dbReference type="ChEBI" id="CHEBI:15377"/>
        <dbReference type="ChEBI" id="CHEBI:29999"/>
        <dbReference type="ChEBI" id="CHEBI:43474"/>
        <dbReference type="ChEBI" id="CHEBI:83421"/>
        <dbReference type="EC" id="3.1.3.16"/>
    </reaction>
</comment>
<dbReference type="InterPro" id="IPR016130">
    <property type="entry name" value="Tyr_Pase_AS"/>
</dbReference>
<keyword evidence="3 7" id="KW-0904">Protein phosphatase</keyword>
<dbReference type="GO" id="GO:0004722">
    <property type="term" value="F:protein serine/threonine phosphatase activity"/>
    <property type="evidence" value="ECO:0007669"/>
    <property type="project" value="UniProtKB-EC"/>
</dbReference>
<protein>
    <recommendedName>
        <fullName evidence="7">Dual specificity protein phosphatase</fullName>
        <ecNumber evidence="7">3.1.3.16</ecNumber>
        <ecNumber evidence="7">3.1.3.48</ecNumber>
    </recommendedName>
</protein>
<dbReference type="InterPro" id="IPR000387">
    <property type="entry name" value="Tyr_Pase_dom"/>
</dbReference>
<dbReference type="PROSITE" id="PS50054">
    <property type="entry name" value="TYR_PHOSPHATASE_DUAL"/>
    <property type="match status" value="1"/>
</dbReference>
<evidence type="ECO:0000256" key="5">
    <source>
        <dbReference type="ARBA" id="ARBA00048336"/>
    </source>
</evidence>
<feature type="domain" description="Tyrosine-protein phosphatase" evidence="8">
    <location>
        <begin position="39"/>
        <end position="190"/>
    </location>
</feature>
<evidence type="ECO:0000256" key="4">
    <source>
        <dbReference type="ARBA" id="ARBA00047761"/>
    </source>
</evidence>
<dbReference type="AlphaFoldDB" id="A0A4Z2CGX5"/>
<dbReference type="Gene3D" id="3.90.190.10">
    <property type="entry name" value="Protein tyrosine phosphatase superfamily"/>
    <property type="match status" value="1"/>
</dbReference>
<keyword evidence="11" id="KW-1185">Reference proteome</keyword>
<dbReference type="PANTHER" id="PTHR45682:SF10">
    <property type="entry name" value="DUAL SPECIFICITY PROTEIN PHOSPHATASE 13 ISOFORM B"/>
    <property type="match status" value="1"/>
</dbReference>
<evidence type="ECO:0000313" key="11">
    <source>
        <dbReference type="Proteomes" id="UP000516260"/>
    </source>
</evidence>
<feature type="active site" description="Phosphocysteine intermediate" evidence="6">
    <location>
        <position position="135"/>
    </location>
</feature>
<dbReference type="EC" id="3.1.3.16" evidence="7"/>
<evidence type="ECO:0000256" key="7">
    <source>
        <dbReference type="RuleBase" id="RU366038"/>
    </source>
</evidence>
<organism evidence="10 11">
    <name type="scientific">Takifugu bimaculatus</name>
    <dbReference type="NCBI Taxonomy" id="433685"/>
    <lineage>
        <taxon>Eukaryota</taxon>
        <taxon>Metazoa</taxon>
        <taxon>Chordata</taxon>
        <taxon>Craniata</taxon>
        <taxon>Vertebrata</taxon>
        <taxon>Euteleostomi</taxon>
        <taxon>Actinopterygii</taxon>
        <taxon>Neopterygii</taxon>
        <taxon>Teleostei</taxon>
        <taxon>Neoteleostei</taxon>
        <taxon>Acanthomorphata</taxon>
        <taxon>Eupercaria</taxon>
        <taxon>Tetraodontiformes</taxon>
        <taxon>Tetradontoidea</taxon>
        <taxon>Tetraodontidae</taxon>
        <taxon>Takifugu</taxon>
    </lineage>
</organism>
<proteinExistence type="inferred from homology"/>
<dbReference type="InterPro" id="IPR020422">
    <property type="entry name" value="TYR_PHOSPHATASE_DUAL_dom"/>
</dbReference>
<dbReference type="EMBL" id="SWLE01000001">
    <property type="protein sequence ID" value="TNN03487.1"/>
    <property type="molecule type" value="Genomic_DNA"/>
</dbReference>
<dbReference type="InterPro" id="IPR020405">
    <property type="entry name" value="Atypical_DUSP_subfamA"/>
</dbReference>
<dbReference type="SMART" id="SM00195">
    <property type="entry name" value="DSPc"/>
    <property type="match status" value="1"/>
</dbReference>
<dbReference type="PRINTS" id="PR01909">
    <property type="entry name" value="ADSPHPHTASEA"/>
</dbReference>
<evidence type="ECO:0000259" key="9">
    <source>
        <dbReference type="PROSITE" id="PS50056"/>
    </source>
</evidence>
<dbReference type="PRINTS" id="PR01908">
    <property type="entry name" value="ADSPHPHTASE"/>
</dbReference>
<dbReference type="PROSITE" id="PS50056">
    <property type="entry name" value="TYR_PHOSPHATASE_2"/>
    <property type="match status" value="1"/>
</dbReference>
<dbReference type="Proteomes" id="UP000516260">
    <property type="component" value="Chromosome 1"/>
</dbReference>
<dbReference type="GO" id="GO:0033549">
    <property type="term" value="F:MAP kinase phosphatase activity"/>
    <property type="evidence" value="ECO:0007669"/>
    <property type="project" value="TreeGrafter"/>
</dbReference>
<feature type="domain" description="Tyrosine specific protein phosphatases" evidence="9">
    <location>
        <begin position="111"/>
        <end position="169"/>
    </location>
</feature>
<evidence type="ECO:0000256" key="3">
    <source>
        <dbReference type="ARBA" id="ARBA00022912"/>
    </source>
</evidence>
<sequence>MLIRLRNCCRKQVPYPANGGDEYQICRFESPGRHVDPQQHSQSWKQHPVHLPCVDRFTAQNKPQLANLGITHVLNAAHGPQHIDTGPRFYNDANIEYHGVEASDCKDFDLRPFFRDAAEFIHVALRQQGKVLVHCARGISRSATLVLAYLMLREGLTLVEALEAVRRHRNILPNAGFLNQLRQLDASLARQRNKGQIALPEK</sequence>
<keyword evidence="2 7" id="KW-0378">Hydrolase</keyword>
<evidence type="ECO:0000256" key="6">
    <source>
        <dbReference type="PIRSR" id="PIRSR620405-1"/>
    </source>
</evidence>
<dbReference type="InterPro" id="IPR000340">
    <property type="entry name" value="Dual-sp_phosphatase_cat-dom"/>
</dbReference>
<dbReference type="EC" id="3.1.3.48" evidence="7"/>
<dbReference type="GO" id="GO:0043409">
    <property type="term" value="P:negative regulation of MAPK cascade"/>
    <property type="evidence" value="ECO:0007669"/>
    <property type="project" value="TreeGrafter"/>
</dbReference>
<dbReference type="PROSITE" id="PS00383">
    <property type="entry name" value="TYR_PHOSPHATASE_1"/>
    <property type="match status" value="1"/>
</dbReference>
<dbReference type="Pfam" id="PF00782">
    <property type="entry name" value="DSPc"/>
    <property type="match status" value="1"/>
</dbReference>
<dbReference type="SUPFAM" id="SSF52799">
    <property type="entry name" value="(Phosphotyrosine protein) phosphatases II"/>
    <property type="match status" value="1"/>
</dbReference>
<comment type="function">
    <text evidence="7">Dual specificity phosphatase able to dephosphorylate phosphotyrosine, phosphoserine and phosphothreonine residues, with a preference for phosphotyrosine as a substrate.</text>
</comment>
<evidence type="ECO:0000313" key="10">
    <source>
        <dbReference type="EMBL" id="TNN03487.1"/>
    </source>
</evidence>
<evidence type="ECO:0000256" key="1">
    <source>
        <dbReference type="ARBA" id="ARBA00008601"/>
    </source>
</evidence>
<dbReference type="PANTHER" id="PTHR45682">
    <property type="entry name" value="AGAP008228-PA"/>
    <property type="match status" value="1"/>
</dbReference>
<accession>A0A4Z2CGX5</accession>
<dbReference type="InterPro" id="IPR029021">
    <property type="entry name" value="Prot-tyrosine_phosphatase-like"/>
</dbReference>
<name>A0A4Z2CGX5_9TELE</name>
<comment type="catalytic activity">
    <reaction evidence="7">
        <text>O-phospho-L-tyrosyl-[protein] + H2O = L-tyrosyl-[protein] + phosphate</text>
        <dbReference type="Rhea" id="RHEA:10684"/>
        <dbReference type="Rhea" id="RHEA-COMP:10136"/>
        <dbReference type="Rhea" id="RHEA-COMP:20101"/>
        <dbReference type="ChEBI" id="CHEBI:15377"/>
        <dbReference type="ChEBI" id="CHEBI:43474"/>
        <dbReference type="ChEBI" id="CHEBI:46858"/>
        <dbReference type="ChEBI" id="CHEBI:61978"/>
        <dbReference type="EC" id="3.1.3.48"/>
    </reaction>
</comment>
<reference evidence="10 11" key="1">
    <citation type="submission" date="2019-04" db="EMBL/GenBank/DDBJ databases">
        <title>The sequence and de novo assembly of Takifugu bimaculatus genome using PacBio and Hi-C technologies.</title>
        <authorList>
            <person name="Xu P."/>
            <person name="Liu B."/>
            <person name="Zhou Z."/>
        </authorList>
    </citation>
    <scope>NUCLEOTIDE SEQUENCE [LARGE SCALE GENOMIC DNA]</scope>
    <source>
        <strain evidence="10">TB-2018</strain>
        <tissue evidence="10">Muscle</tissue>
    </source>
</reference>
<evidence type="ECO:0000256" key="2">
    <source>
        <dbReference type="ARBA" id="ARBA00022801"/>
    </source>
</evidence>
<evidence type="ECO:0000259" key="8">
    <source>
        <dbReference type="PROSITE" id="PS50054"/>
    </source>
</evidence>
<gene>
    <name evidence="10" type="ORF">fugu_000516</name>
</gene>